<dbReference type="eggNOG" id="COG1580">
    <property type="taxonomic scope" value="Bacteria"/>
</dbReference>
<dbReference type="InterPro" id="IPR005503">
    <property type="entry name" value="FliL"/>
</dbReference>
<dbReference type="GO" id="GO:0005886">
    <property type="term" value="C:plasma membrane"/>
    <property type="evidence" value="ECO:0007669"/>
    <property type="project" value="UniProtKB-SubCell"/>
</dbReference>
<comment type="similarity">
    <text evidence="3 10">Belongs to the FliL family.</text>
</comment>
<protein>
    <recommendedName>
        <fullName evidence="10">Flagellar protein FliL</fullName>
    </recommendedName>
</protein>
<organism evidence="12 13">
    <name type="scientific">Ligilactobacillus ruminis (strain ATCC 27782 / RF3)</name>
    <name type="common">Lactobacillus ruminis</name>
    <dbReference type="NCBI Taxonomy" id="1069534"/>
    <lineage>
        <taxon>Bacteria</taxon>
        <taxon>Bacillati</taxon>
        <taxon>Bacillota</taxon>
        <taxon>Bacilli</taxon>
        <taxon>Lactobacillales</taxon>
        <taxon>Lactobacillaceae</taxon>
        <taxon>Ligilactobacillus</taxon>
    </lineage>
</organism>
<dbReference type="AlphaFoldDB" id="G2SRI4"/>
<evidence type="ECO:0000256" key="9">
    <source>
        <dbReference type="ARBA" id="ARBA00023136"/>
    </source>
</evidence>
<keyword evidence="5 10" id="KW-0145">Chemotaxis</keyword>
<dbReference type="Proteomes" id="UP000001279">
    <property type="component" value="Chromosome"/>
</dbReference>
<evidence type="ECO:0000256" key="6">
    <source>
        <dbReference type="ARBA" id="ARBA00022692"/>
    </source>
</evidence>
<dbReference type="PATRIC" id="fig|1069534.5.peg.1707"/>
<sequence length="182" mass="19486">MKMDNKKEAPKAKTKKPAAIEETEVKKGPKWGILIPLIVILTICGSVGGTVLATHFLAPKTEQAGSSVKRNAGTGKISDDEKLVSVPKFVVNLATDDSANTQYARLKISILVENGDKAAEAKKNMAVIRDAVINVMKKKKATDILSNSGSVTALKNELKDGINEELGETLAIQVYVTDLVVQ</sequence>
<keyword evidence="13" id="KW-1185">Reference proteome</keyword>
<feature type="compositionally biased region" description="Basic and acidic residues" evidence="11">
    <location>
        <begin position="1"/>
        <end position="11"/>
    </location>
</feature>
<evidence type="ECO:0000256" key="7">
    <source>
        <dbReference type="ARBA" id="ARBA00022779"/>
    </source>
</evidence>
<comment type="subcellular location">
    <subcellularLocation>
        <location evidence="2">Cell membrane</location>
        <topology evidence="2">Single-pass membrane protein</topology>
    </subcellularLocation>
</comment>
<dbReference type="Pfam" id="PF03748">
    <property type="entry name" value="FliL"/>
    <property type="match status" value="1"/>
</dbReference>
<evidence type="ECO:0000313" key="13">
    <source>
        <dbReference type="Proteomes" id="UP000001279"/>
    </source>
</evidence>
<evidence type="ECO:0000256" key="4">
    <source>
        <dbReference type="ARBA" id="ARBA00022475"/>
    </source>
</evidence>
<keyword evidence="12" id="KW-0966">Cell projection</keyword>
<reference evidence="12 13" key="1">
    <citation type="journal article" date="2011" name="Microb. Cell Fact.">
        <title>Genome sequences and comparative genomics of two Lactobacillus ruminis strains from the bovine and human intestinal tracts.</title>
        <authorList>
            <person name="Forde B.M."/>
            <person name="Neville B.A."/>
            <person name="O'Donnell M.M."/>
            <person name="Riboulet-Bisson E."/>
            <person name="Claesson M.J."/>
            <person name="Coghlan A."/>
            <person name="Ross R.P."/>
            <person name="O'Toole P.W."/>
        </authorList>
    </citation>
    <scope>NUCLEOTIDE SEQUENCE [LARGE SCALE GENOMIC DNA]</scope>
    <source>
        <strain evidence="13">ATCC 27782 / RF3</strain>
    </source>
</reference>
<dbReference type="GO" id="GO:0006935">
    <property type="term" value="P:chemotaxis"/>
    <property type="evidence" value="ECO:0007669"/>
    <property type="project" value="UniProtKB-KW"/>
</dbReference>
<feature type="transmembrane region" description="Helical" evidence="10">
    <location>
        <begin position="33"/>
        <end position="58"/>
    </location>
</feature>
<evidence type="ECO:0000256" key="3">
    <source>
        <dbReference type="ARBA" id="ARBA00008281"/>
    </source>
</evidence>
<keyword evidence="6 10" id="KW-0812">Transmembrane</keyword>
<feature type="region of interest" description="Disordered" evidence="11">
    <location>
        <begin position="1"/>
        <end position="21"/>
    </location>
</feature>
<dbReference type="GO" id="GO:0009425">
    <property type="term" value="C:bacterial-type flagellum basal body"/>
    <property type="evidence" value="ECO:0007669"/>
    <property type="project" value="InterPro"/>
</dbReference>
<evidence type="ECO:0000256" key="10">
    <source>
        <dbReference type="RuleBase" id="RU364125"/>
    </source>
</evidence>
<dbReference type="GO" id="GO:0071978">
    <property type="term" value="P:bacterial-type flagellum-dependent swarming motility"/>
    <property type="evidence" value="ECO:0007669"/>
    <property type="project" value="TreeGrafter"/>
</dbReference>
<evidence type="ECO:0000256" key="2">
    <source>
        <dbReference type="ARBA" id="ARBA00004162"/>
    </source>
</evidence>
<keyword evidence="8 10" id="KW-1133">Transmembrane helix</keyword>
<keyword evidence="4 10" id="KW-1003">Cell membrane</keyword>
<evidence type="ECO:0000313" key="12">
    <source>
        <dbReference type="EMBL" id="AEN78843.1"/>
    </source>
</evidence>
<keyword evidence="12" id="KW-0969">Cilium</keyword>
<dbReference type="KEGG" id="lrm:LRC_15990"/>
<dbReference type="PANTHER" id="PTHR35091:SF2">
    <property type="entry name" value="FLAGELLAR PROTEIN FLIL"/>
    <property type="match status" value="1"/>
</dbReference>
<evidence type="ECO:0000256" key="8">
    <source>
        <dbReference type="ARBA" id="ARBA00022989"/>
    </source>
</evidence>
<accession>G2SRI4</accession>
<gene>
    <name evidence="12" type="primary">fliL</name>
    <name evidence="12" type="ordered locus">LRC_15990</name>
</gene>
<keyword evidence="7 10" id="KW-0283">Flagellar rotation</keyword>
<keyword evidence="9 10" id="KW-0472">Membrane</keyword>
<evidence type="ECO:0000256" key="5">
    <source>
        <dbReference type="ARBA" id="ARBA00022500"/>
    </source>
</evidence>
<dbReference type="EMBL" id="CP003032">
    <property type="protein sequence ID" value="AEN78843.1"/>
    <property type="molecule type" value="Genomic_DNA"/>
</dbReference>
<evidence type="ECO:0000256" key="1">
    <source>
        <dbReference type="ARBA" id="ARBA00002254"/>
    </source>
</evidence>
<comment type="function">
    <text evidence="1 10">Controls the rotational direction of flagella during chemotaxis.</text>
</comment>
<keyword evidence="12" id="KW-0282">Flagellum</keyword>
<proteinExistence type="inferred from homology"/>
<dbReference type="STRING" id="1069534.LRC_15990"/>
<dbReference type="HOGENOM" id="CLU_099018_6_0_9"/>
<evidence type="ECO:0000256" key="11">
    <source>
        <dbReference type="SAM" id="MobiDB-lite"/>
    </source>
</evidence>
<dbReference type="PANTHER" id="PTHR35091">
    <property type="entry name" value="FLAGELLAR PROTEIN FLIL"/>
    <property type="match status" value="1"/>
</dbReference>
<name>G2SRI4_LIGR2</name>